<protein>
    <submittedName>
        <fullName evidence="3">Uncharacterized protein</fullName>
    </submittedName>
</protein>
<evidence type="ECO:0000313" key="4">
    <source>
        <dbReference type="Proteomes" id="UP001451303"/>
    </source>
</evidence>
<evidence type="ECO:0000256" key="1">
    <source>
        <dbReference type="ARBA" id="ARBA00004173"/>
    </source>
</evidence>
<reference evidence="3 4" key="1">
    <citation type="submission" date="2023-09" db="EMBL/GenBank/DDBJ databases">
        <title>Multi-omics analysis of a traditional fermented food reveals byproduct-associated fungal strains for waste-to-food upcycling.</title>
        <authorList>
            <consortium name="Lawrence Berkeley National Laboratory"/>
            <person name="Rekdal V.M."/>
            <person name="Villalobos-Escobedo J.M."/>
            <person name="Rodriguez-Valeron N."/>
            <person name="Garcia M.O."/>
            <person name="Vasquez D.P."/>
            <person name="Damayanti I."/>
            <person name="Sorensen P.M."/>
            <person name="Baidoo E.E."/>
            <person name="De Carvalho A.C."/>
            <person name="Riley R."/>
            <person name="Lipzen A."/>
            <person name="He G."/>
            <person name="Yan M."/>
            <person name="Haridas S."/>
            <person name="Daum C."/>
            <person name="Yoshinaga Y."/>
            <person name="Ng V."/>
            <person name="Grigoriev I.V."/>
            <person name="Munk R."/>
            <person name="Nuraida L."/>
            <person name="Wijaya C.H."/>
            <person name="Morales P.-C."/>
            <person name="Keasling J.D."/>
        </authorList>
    </citation>
    <scope>NUCLEOTIDE SEQUENCE [LARGE SCALE GENOMIC DNA]</scope>
    <source>
        <strain evidence="3 4">FGSC 2613</strain>
    </source>
</reference>
<comment type="subcellular location">
    <subcellularLocation>
        <location evidence="1">Mitochondrion</location>
    </subcellularLocation>
</comment>
<proteinExistence type="predicted"/>
<dbReference type="SUPFAM" id="SSF56672">
    <property type="entry name" value="DNA/RNA polymerases"/>
    <property type="match status" value="1"/>
</dbReference>
<keyword evidence="2" id="KW-0496">Mitochondrion</keyword>
<dbReference type="EMBL" id="JAVLET010000004">
    <property type="protein sequence ID" value="KAL0470273.1"/>
    <property type="molecule type" value="Genomic_DNA"/>
</dbReference>
<dbReference type="Proteomes" id="UP001451303">
    <property type="component" value="Unassembled WGS sequence"/>
</dbReference>
<evidence type="ECO:0000256" key="2">
    <source>
        <dbReference type="ARBA" id="ARBA00023128"/>
    </source>
</evidence>
<comment type="caution">
    <text evidence="3">The sequence shown here is derived from an EMBL/GenBank/DDBJ whole genome shotgun (WGS) entry which is preliminary data.</text>
</comment>
<accession>A0ABR3DC68</accession>
<dbReference type="InterPro" id="IPR043502">
    <property type="entry name" value="DNA/RNA_pol_sf"/>
</dbReference>
<evidence type="ECO:0000313" key="3">
    <source>
        <dbReference type="EMBL" id="KAL0470273.1"/>
    </source>
</evidence>
<keyword evidence="4" id="KW-1185">Reference proteome</keyword>
<name>A0ABR3DC68_NEUIN</name>
<organism evidence="3 4">
    <name type="scientific">Neurospora intermedia</name>
    <dbReference type="NCBI Taxonomy" id="5142"/>
    <lineage>
        <taxon>Eukaryota</taxon>
        <taxon>Fungi</taxon>
        <taxon>Dikarya</taxon>
        <taxon>Ascomycota</taxon>
        <taxon>Pezizomycotina</taxon>
        <taxon>Sordariomycetes</taxon>
        <taxon>Sordariomycetidae</taxon>
        <taxon>Sordariales</taxon>
        <taxon>Sordariaceae</taxon>
        <taxon>Neurospora</taxon>
    </lineage>
</organism>
<gene>
    <name evidence="3" type="ORF">QR685DRAFT_571414</name>
</gene>
<sequence>MNNIIITLNSVNNYFKYLNTIFILFTNKNIILSLKKSYFDYPNIELLNFYINGFGLSTIKEYIKAFMNLAFPNNLKVLK</sequence>